<accession>A0AA41Z3R9</accession>
<evidence type="ECO:0000256" key="1">
    <source>
        <dbReference type="ARBA" id="ARBA00022801"/>
    </source>
</evidence>
<dbReference type="AlphaFoldDB" id="A0AA41Z3R9"/>
<dbReference type="Proteomes" id="UP001165667">
    <property type="component" value="Unassembled WGS sequence"/>
</dbReference>
<dbReference type="PANTHER" id="PTHR43540">
    <property type="entry name" value="PEROXYUREIDOACRYLATE/UREIDOACRYLATE AMIDOHYDROLASE-RELATED"/>
    <property type="match status" value="1"/>
</dbReference>
<keyword evidence="4" id="KW-1185">Reference proteome</keyword>
<dbReference type="Pfam" id="PF00857">
    <property type="entry name" value="Isochorismatase"/>
    <property type="match status" value="1"/>
</dbReference>
<dbReference type="InterPro" id="IPR036380">
    <property type="entry name" value="Isochorismatase-like_sf"/>
</dbReference>
<evidence type="ECO:0000259" key="2">
    <source>
        <dbReference type="Pfam" id="PF00857"/>
    </source>
</evidence>
<dbReference type="InterPro" id="IPR050272">
    <property type="entry name" value="Isochorismatase-like_hydrls"/>
</dbReference>
<dbReference type="InterPro" id="IPR000868">
    <property type="entry name" value="Isochorismatase-like_dom"/>
</dbReference>
<name>A0AA41Z3R9_9HYPH</name>
<protein>
    <submittedName>
        <fullName evidence="3">Cysteine hydrolase</fullName>
    </submittedName>
</protein>
<dbReference type="CDD" id="cd00431">
    <property type="entry name" value="cysteine_hydrolases"/>
    <property type="match status" value="1"/>
</dbReference>
<evidence type="ECO:0000313" key="4">
    <source>
        <dbReference type="Proteomes" id="UP001165667"/>
    </source>
</evidence>
<dbReference type="SUPFAM" id="SSF52499">
    <property type="entry name" value="Isochorismatase-like hydrolases"/>
    <property type="match status" value="1"/>
</dbReference>
<dbReference type="GO" id="GO:0016787">
    <property type="term" value="F:hydrolase activity"/>
    <property type="evidence" value="ECO:0007669"/>
    <property type="project" value="UniProtKB-KW"/>
</dbReference>
<evidence type="ECO:0000313" key="3">
    <source>
        <dbReference type="EMBL" id="MCW6509953.1"/>
    </source>
</evidence>
<feature type="domain" description="Isochorismatase-like" evidence="2">
    <location>
        <begin position="1"/>
        <end position="163"/>
    </location>
</feature>
<dbReference type="PANTHER" id="PTHR43540:SF6">
    <property type="entry name" value="ISOCHORISMATASE-LIKE DOMAIN-CONTAINING PROTEIN"/>
    <property type="match status" value="1"/>
</dbReference>
<comment type="caution">
    <text evidence="3">The sequence shown here is derived from an EMBL/GenBank/DDBJ whole genome shotgun (WGS) entry which is preliminary data.</text>
</comment>
<organism evidence="3 4">
    <name type="scientific">Lichenifustis flavocetrariae</name>
    <dbReference type="NCBI Taxonomy" id="2949735"/>
    <lineage>
        <taxon>Bacteria</taxon>
        <taxon>Pseudomonadati</taxon>
        <taxon>Pseudomonadota</taxon>
        <taxon>Alphaproteobacteria</taxon>
        <taxon>Hyphomicrobiales</taxon>
        <taxon>Lichenihabitantaceae</taxon>
        <taxon>Lichenifustis</taxon>
    </lineage>
</organism>
<reference evidence="3" key="1">
    <citation type="submission" date="2022-05" db="EMBL/GenBank/DDBJ databases">
        <authorList>
            <person name="Pankratov T."/>
        </authorList>
    </citation>
    <scope>NUCLEOTIDE SEQUENCE</scope>
    <source>
        <strain evidence="3">BP6-180914</strain>
    </source>
</reference>
<gene>
    <name evidence="3" type="ORF">M8523_18190</name>
</gene>
<dbReference type="EMBL" id="JAMOIM010000012">
    <property type="protein sequence ID" value="MCW6509953.1"/>
    <property type="molecule type" value="Genomic_DNA"/>
</dbReference>
<keyword evidence="1 3" id="KW-0378">Hydrolase</keyword>
<dbReference type="Gene3D" id="3.40.50.850">
    <property type="entry name" value="Isochorismatase-like"/>
    <property type="match status" value="1"/>
</dbReference>
<proteinExistence type="predicted"/>
<sequence length="184" mass="20135">MQRLFAEPTAWHTPTLSGIVPAVTRLARAHPARTLFACFTVPREAEAAQGRWVDYYRRWSSVTGERLAPGLLDLVAPLAEIASAEMMFEKPTYSIFGSPAFESHLARHRIDTLVLTGVETDVCVLASLFDAVDRGLRVIVPVDGVTSSSEAGHRAVLDTLLPRLPEQVSVSSIDAVLRAWPEEA</sequence>